<dbReference type="InterPro" id="IPR007842">
    <property type="entry name" value="HEPN_dom"/>
</dbReference>
<name>A0A9D4FQT2_DREPO</name>
<comment type="caution">
    <text evidence="2">The sequence shown here is derived from an EMBL/GenBank/DDBJ whole genome shotgun (WGS) entry which is preliminary data.</text>
</comment>
<dbReference type="Gene3D" id="1.10.287.110">
    <property type="entry name" value="DnaJ domain"/>
    <property type="match status" value="1"/>
</dbReference>
<dbReference type="PANTHER" id="PTHR46919:SF2">
    <property type="entry name" value="SACSIN"/>
    <property type="match status" value="1"/>
</dbReference>
<dbReference type="Pfam" id="PF05168">
    <property type="entry name" value="HEPN"/>
    <property type="match status" value="1"/>
</dbReference>
<reference evidence="2" key="1">
    <citation type="journal article" date="2019" name="bioRxiv">
        <title>The Genome of the Zebra Mussel, Dreissena polymorpha: A Resource for Invasive Species Research.</title>
        <authorList>
            <person name="McCartney M.A."/>
            <person name="Auch B."/>
            <person name="Kono T."/>
            <person name="Mallez S."/>
            <person name="Zhang Y."/>
            <person name="Obille A."/>
            <person name="Becker A."/>
            <person name="Abrahante J.E."/>
            <person name="Garbe J."/>
            <person name="Badalamenti J.P."/>
            <person name="Herman A."/>
            <person name="Mangelson H."/>
            <person name="Liachko I."/>
            <person name="Sullivan S."/>
            <person name="Sone E.D."/>
            <person name="Koren S."/>
            <person name="Silverstein K.A.T."/>
            <person name="Beckman K.B."/>
            <person name="Gohl D.M."/>
        </authorList>
    </citation>
    <scope>NUCLEOTIDE SEQUENCE</scope>
    <source>
        <strain evidence="2">Duluth1</strain>
        <tissue evidence="2">Whole animal</tissue>
    </source>
</reference>
<dbReference type="SUPFAM" id="SSF81593">
    <property type="entry name" value="Nucleotidyltransferase substrate binding subunit/domain"/>
    <property type="match status" value="1"/>
</dbReference>
<dbReference type="SUPFAM" id="SSF46565">
    <property type="entry name" value="Chaperone J-domain"/>
    <property type="match status" value="1"/>
</dbReference>
<evidence type="ECO:0000259" key="1">
    <source>
        <dbReference type="PROSITE" id="PS50910"/>
    </source>
</evidence>
<evidence type="ECO:0000313" key="3">
    <source>
        <dbReference type="Proteomes" id="UP000828390"/>
    </source>
</evidence>
<keyword evidence="3" id="KW-1185">Reference proteome</keyword>
<accession>A0A9D4FQT2</accession>
<dbReference type="EMBL" id="JAIWYP010000007">
    <property type="protein sequence ID" value="KAH3801221.1"/>
    <property type="molecule type" value="Genomic_DNA"/>
</dbReference>
<dbReference type="AlphaFoldDB" id="A0A9D4FQT2"/>
<dbReference type="InterPro" id="IPR036869">
    <property type="entry name" value="J_dom_sf"/>
</dbReference>
<dbReference type="PANTHER" id="PTHR46919">
    <property type="entry name" value="ZINC FINGER, C3HC4 TYPE (RING FINGER) FAMILY PROTEIN"/>
    <property type="match status" value="1"/>
</dbReference>
<proteinExistence type="predicted"/>
<sequence>MMLAFAKRIAHEGSLQMTQDLIASSNVLVEYLLGPAGKKFGDKTYSEISRVEFVVSYTVSSELATICQPYSSSEAFICFEESCDSQFEDICWTSVPLLLNMPKKTKYCKLLGIKQEPDVDSVIRHCQNICDILKKDFEKKHSNINNKQQIMENIYKFLLKKQDKINPSRLIETPIILIPNETMVKASLVILRQSVGQEIKPYLYQAPEIYRHCFDLFKKMGATAEASCWQYANVLSTIKKHFMENELHDGALEKASIAIKHMFAILSIAQDKSTQFDGVNVLYLPNCKRVLTKSNELTVCDNDGFRKKLEIPCQLNFFIGFQQLEIDLKDPVEPFMNLPKNLQPRVLSQDVTEIVSTDDMQEDDNNEDALSYERLFYSQAFHEGLCRLLRHQNGKNNTIIWKEEDDTHLKSTLSKVRIKAVTGLKTLLVFKGELIPGVSIEKPYYVDEVRDDDTSLVGDNTGLAFHLYYQRGETHRVHLFNRASIQSAGLWQLVERCTRGLLEKEESYLVHSLLNLRNNPEYISECLDEHQIRAYGTVDELSVFPQPGSYVEEKFFPFLVQQIQPIPEHSYRFVALEIGNDDEDDETRQPTFIYAHVHRKVSTTNTSVLSINYEVDSGIGVQYAGRSVVPIFRLYLFLPQKQDTTTDIEVFDTEPVTSMPFNETCERIMSMLQEAFEHLSLQDRKRIIRRLIMKWHPDKNLGNEEYTTRVLNFIRHCIVRLERGENLIMNVEPSAPDMRASTYWNTCAAAYNTGQVFAACYNNNVDDYRSHRSFSHRQTHRDPVCSPGEFKRWIKQAKLDFLTGQAHLNCTEKHPETYNWICYICHQACEKALKAAWFLKDANRCPIREHSLVDIANGLDQNIADEAHSFEQQLRIRGCYAKLRYPDSVNSCQVPSDVFSKDEAEFAVTTAKSIMEMVDALSG</sequence>
<feature type="domain" description="HEPN" evidence="1">
    <location>
        <begin position="799"/>
        <end position="914"/>
    </location>
</feature>
<dbReference type="Proteomes" id="UP000828390">
    <property type="component" value="Unassembled WGS sequence"/>
</dbReference>
<organism evidence="2 3">
    <name type="scientific">Dreissena polymorpha</name>
    <name type="common">Zebra mussel</name>
    <name type="synonym">Mytilus polymorpha</name>
    <dbReference type="NCBI Taxonomy" id="45954"/>
    <lineage>
        <taxon>Eukaryota</taxon>
        <taxon>Metazoa</taxon>
        <taxon>Spiralia</taxon>
        <taxon>Lophotrochozoa</taxon>
        <taxon>Mollusca</taxon>
        <taxon>Bivalvia</taxon>
        <taxon>Autobranchia</taxon>
        <taxon>Heteroconchia</taxon>
        <taxon>Euheterodonta</taxon>
        <taxon>Imparidentia</taxon>
        <taxon>Neoheterodontei</taxon>
        <taxon>Myida</taxon>
        <taxon>Dreissenoidea</taxon>
        <taxon>Dreissenidae</taxon>
        <taxon>Dreissena</taxon>
    </lineage>
</organism>
<protein>
    <recommendedName>
        <fullName evidence="1">HEPN domain-containing protein</fullName>
    </recommendedName>
</protein>
<dbReference type="PROSITE" id="PS50910">
    <property type="entry name" value="HEPN"/>
    <property type="match status" value="1"/>
</dbReference>
<reference evidence="2" key="2">
    <citation type="submission" date="2020-11" db="EMBL/GenBank/DDBJ databases">
        <authorList>
            <person name="McCartney M.A."/>
            <person name="Auch B."/>
            <person name="Kono T."/>
            <person name="Mallez S."/>
            <person name="Becker A."/>
            <person name="Gohl D.M."/>
            <person name="Silverstein K.A.T."/>
            <person name="Koren S."/>
            <person name="Bechman K.B."/>
            <person name="Herman A."/>
            <person name="Abrahante J.E."/>
            <person name="Garbe J."/>
        </authorList>
    </citation>
    <scope>NUCLEOTIDE SEQUENCE</scope>
    <source>
        <strain evidence="2">Duluth1</strain>
        <tissue evidence="2">Whole animal</tissue>
    </source>
</reference>
<gene>
    <name evidence="2" type="ORF">DPMN_154868</name>
</gene>
<evidence type="ECO:0000313" key="2">
    <source>
        <dbReference type="EMBL" id="KAH3801221.1"/>
    </source>
</evidence>
<dbReference type="Gene3D" id="1.20.120.330">
    <property type="entry name" value="Nucleotidyltransferases domain 2"/>
    <property type="match status" value="1"/>
</dbReference>